<dbReference type="AlphaFoldDB" id="A0A1Y1UKV1"/>
<sequence length="498" mass="55635">MVALPSSTAELLLVSLVSFLCILTGFLFLFIRFISNRPSRHRTAIVLVLGDIGRSPRMMYHAESLARHDWIVAMIGYDDTPPIPALQESPNVKPHALANPPRVLLKVLPWILRAPLRIVYQVWSVLKIALWDIPVRTEFLILQNPPSIPTLALAQFICWTTGAKLVIDWHNTGCSILAMRVGESSPLYKIATAFEAGFGRKAFAHLFVTQALRDHLVKAWKLQGITAILHDRPPTHFHRSLPLDEHGVLRRLSESLENPLPDGFTPSDFVTGSNTSKQDDPSRPALVVSSTSWTADEDFTPLIQALDDYQSTITSGTKLPKLLVVVTGKGALRAQFEDIVASREGTKWMDICVRCAFVSARDYPIILGSADLGLSFHSSSSSLDLPMKVVDMFGCGTPVLAKGYEAIGELVKDGVNGRIWNTPEDLGMHMKDLLTEFPHSKQLQKLHDHFKKDANDHSTPPKLRTILADSVDEQEWSSWDDNWDRVMHRGILHRKSMN</sequence>
<evidence type="ECO:0000256" key="13">
    <source>
        <dbReference type="SAM" id="Phobius"/>
    </source>
</evidence>
<keyword evidence="9 13" id="KW-1133">Transmembrane helix</keyword>
<comment type="caution">
    <text evidence="14">The sequence shown here is derived from an EMBL/GenBank/DDBJ whole genome shotgun (WGS) entry which is preliminary data.</text>
</comment>
<evidence type="ECO:0000313" key="14">
    <source>
        <dbReference type="EMBL" id="ORX38680.1"/>
    </source>
</evidence>
<dbReference type="InParanoid" id="A0A1Y1UKV1"/>
<evidence type="ECO:0000256" key="1">
    <source>
        <dbReference type="ARBA" id="ARBA00004389"/>
    </source>
</evidence>
<evidence type="ECO:0000313" key="15">
    <source>
        <dbReference type="Proteomes" id="UP000193218"/>
    </source>
</evidence>
<organism evidence="14 15">
    <name type="scientific">Kockovaella imperatae</name>
    <dbReference type="NCBI Taxonomy" id="4999"/>
    <lineage>
        <taxon>Eukaryota</taxon>
        <taxon>Fungi</taxon>
        <taxon>Dikarya</taxon>
        <taxon>Basidiomycota</taxon>
        <taxon>Agaricomycotina</taxon>
        <taxon>Tremellomycetes</taxon>
        <taxon>Tremellales</taxon>
        <taxon>Cuniculitremaceae</taxon>
        <taxon>Kockovaella</taxon>
    </lineage>
</organism>
<evidence type="ECO:0000256" key="3">
    <source>
        <dbReference type="ARBA" id="ARBA00012611"/>
    </source>
</evidence>
<keyword evidence="6 14" id="KW-0808">Transferase</keyword>
<dbReference type="EMBL" id="NBSH01000004">
    <property type="protein sequence ID" value="ORX38680.1"/>
    <property type="molecule type" value="Genomic_DNA"/>
</dbReference>
<dbReference type="Gene3D" id="3.40.50.2000">
    <property type="entry name" value="Glycogen Phosphorylase B"/>
    <property type="match status" value="1"/>
</dbReference>
<name>A0A1Y1UKV1_9TREE</name>
<dbReference type="STRING" id="4999.A0A1Y1UKV1"/>
<dbReference type="PANTHER" id="PTHR13036">
    <property type="entry name" value="BETA1,4 MANNOSYLTRANSFERASE"/>
    <property type="match status" value="1"/>
</dbReference>
<comment type="subcellular location">
    <subcellularLocation>
        <location evidence="1">Endoplasmic reticulum membrane</location>
        <topology evidence="1">Single-pass membrane protein</topology>
    </subcellularLocation>
</comment>
<reference evidence="14 15" key="1">
    <citation type="submission" date="2017-03" db="EMBL/GenBank/DDBJ databases">
        <title>Widespread Adenine N6-methylation of Active Genes in Fungi.</title>
        <authorList>
            <consortium name="DOE Joint Genome Institute"/>
            <person name="Mondo S.J."/>
            <person name="Dannebaum R.O."/>
            <person name="Kuo R.C."/>
            <person name="Louie K.B."/>
            <person name="Bewick A.J."/>
            <person name="Labutti K."/>
            <person name="Haridas S."/>
            <person name="Kuo A."/>
            <person name="Salamov A."/>
            <person name="Ahrendt S.R."/>
            <person name="Lau R."/>
            <person name="Bowen B.P."/>
            <person name="Lipzen A."/>
            <person name="Sullivan W."/>
            <person name="Andreopoulos W.B."/>
            <person name="Clum A."/>
            <person name="Lindquist E."/>
            <person name="Daum C."/>
            <person name="Northen T.R."/>
            <person name="Ramamoorthy G."/>
            <person name="Schmitz R.J."/>
            <person name="Gryganskyi A."/>
            <person name="Culley D."/>
            <person name="Magnuson J."/>
            <person name="James T.Y."/>
            <person name="O'Malley M.A."/>
            <person name="Stajich J.E."/>
            <person name="Spatafora J.W."/>
            <person name="Visel A."/>
            <person name="Grigoriev I.V."/>
        </authorList>
    </citation>
    <scope>NUCLEOTIDE SEQUENCE [LARGE SCALE GENOMIC DNA]</scope>
    <source>
        <strain evidence="14 15">NRRL Y-17943</strain>
    </source>
</reference>
<evidence type="ECO:0000256" key="2">
    <source>
        <dbReference type="ARBA" id="ARBA00004922"/>
    </source>
</evidence>
<evidence type="ECO:0000256" key="5">
    <source>
        <dbReference type="ARBA" id="ARBA00022676"/>
    </source>
</evidence>
<dbReference type="OrthoDB" id="614844at2759"/>
<evidence type="ECO:0000256" key="7">
    <source>
        <dbReference type="ARBA" id="ARBA00022692"/>
    </source>
</evidence>
<feature type="transmembrane region" description="Helical" evidence="13">
    <location>
        <begin position="12"/>
        <end position="34"/>
    </location>
</feature>
<dbReference type="PANTHER" id="PTHR13036:SF0">
    <property type="entry name" value="CHITOBIOSYLDIPHOSPHODOLICHOL BETA-MANNOSYLTRANSFERASE"/>
    <property type="match status" value="1"/>
</dbReference>
<evidence type="ECO:0000256" key="12">
    <source>
        <dbReference type="SAM" id="MobiDB-lite"/>
    </source>
</evidence>
<dbReference type="SUPFAM" id="SSF53756">
    <property type="entry name" value="UDP-Glycosyltransferase/glycogen phosphorylase"/>
    <property type="match status" value="1"/>
</dbReference>
<protein>
    <recommendedName>
        <fullName evidence="4">Chitobiosyldiphosphodolichol beta-mannosyltransferase</fullName>
        <ecNumber evidence="3">2.4.1.142</ecNumber>
    </recommendedName>
</protein>
<dbReference type="EC" id="2.4.1.142" evidence="3"/>
<comment type="pathway">
    <text evidence="2">Protein modification; protein glycosylation.</text>
</comment>
<dbReference type="GO" id="GO:0005789">
    <property type="term" value="C:endoplasmic reticulum membrane"/>
    <property type="evidence" value="ECO:0007669"/>
    <property type="project" value="UniProtKB-SubCell"/>
</dbReference>
<dbReference type="GeneID" id="33557230"/>
<keyword evidence="8" id="KW-0256">Endoplasmic reticulum</keyword>
<comment type="function">
    <text evidence="11">Participates in the formation of the lipid-linked precursor oligosaccharide for N-glycosylation. Involved in assembling the dolichol-pyrophosphate-GlcNAc(2)-Man(5) intermediate on the cytoplasmic surface of the ER.</text>
</comment>
<feature type="region of interest" description="Disordered" evidence="12">
    <location>
        <begin position="260"/>
        <end position="284"/>
    </location>
</feature>
<proteinExistence type="predicted"/>
<keyword evidence="5 14" id="KW-0328">Glycosyltransferase</keyword>
<evidence type="ECO:0000256" key="4">
    <source>
        <dbReference type="ARBA" id="ARBA00015841"/>
    </source>
</evidence>
<evidence type="ECO:0000256" key="6">
    <source>
        <dbReference type="ARBA" id="ARBA00022679"/>
    </source>
</evidence>
<dbReference type="Proteomes" id="UP000193218">
    <property type="component" value="Unassembled WGS sequence"/>
</dbReference>
<keyword evidence="7 13" id="KW-0812">Transmembrane</keyword>
<evidence type="ECO:0000256" key="11">
    <source>
        <dbReference type="ARBA" id="ARBA00024899"/>
    </source>
</evidence>
<evidence type="ECO:0000256" key="9">
    <source>
        <dbReference type="ARBA" id="ARBA00022989"/>
    </source>
</evidence>
<keyword evidence="15" id="KW-1185">Reference proteome</keyword>
<accession>A0A1Y1UKV1</accession>
<gene>
    <name evidence="14" type="ORF">BD324DRAFT_621919</name>
</gene>
<dbReference type="InterPro" id="IPR026051">
    <property type="entry name" value="ALG1-like"/>
</dbReference>
<dbReference type="FunCoup" id="A0A1Y1UKV1">
    <property type="interactions" value="530"/>
</dbReference>
<dbReference type="RefSeq" id="XP_021872602.1">
    <property type="nucleotide sequence ID" value="XM_022015421.1"/>
</dbReference>
<evidence type="ECO:0000256" key="8">
    <source>
        <dbReference type="ARBA" id="ARBA00022824"/>
    </source>
</evidence>
<keyword evidence="10 13" id="KW-0472">Membrane</keyword>
<evidence type="ECO:0000256" key="10">
    <source>
        <dbReference type="ARBA" id="ARBA00023136"/>
    </source>
</evidence>
<dbReference type="GO" id="GO:0004578">
    <property type="term" value="F:chitobiosyldiphosphodolichol beta-mannosyltransferase activity"/>
    <property type="evidence" value="ECO:0007669"/>
    <property type="project" value="UniProtKB-EC"/>
</dbReference>